<evidence type="ECO:0000256" key="7">
    <source>
        <dbReference type="ARBA" id="ARBA00023277"/>
    </source>
</evidence>
<evidence type="ECO:0000256" key="9">
    <source>
        <dbReference type="ARBA" id="ARBA00031501"/>
    </source>
</evidence>
<comment type="catalytic activity">
    <reaction evidence="1 10">
        <text>Transfers a segment of a (1-&gt;4)-alpha-D-glucan to a new position in an acceptor, which may be glucose or a (1-&gt;4)-alpha-D-glucan.</text>
        <dbReference type="EC" id="2.4.1.25"/>
    </reaction>
</comment>
<dbReference type="EMBL" id="CABWIB010000001">
    <property type="protein sequence ID" value="VWL85076.1"/>
    <property type="molecule type" value="Genomic_DNA"/>
</dbReference>
<evidence type="ECO:0000256" key="2">
    <source>
        <dbReference type="ARBA" id="ARBA00005684"/>
    </source>
</evidence>
<name>A0A6I8M6J8_9FUSO</name>
<evidence type="ECO:0000313" key="12">
    <source>
        <dbReference type="Proteomes" id="UP000419017"/>
    </source>
</evidence>
<dbReference type="Gene3D" id="3.20.20.80">
    <property type="entry name" value="Glycosidases"/>
    <property type="match status" value="1"/>
</dbReference>
<accession>A0A6I8M6J8</accession>
<organism evidence="11 12">
    <name type="scientific">Oceanivirga miroungae</name>
    <dbReference type="NCBI Taxonomy" id="1130046"/>
    <lineage>
        <taxon>Bacteria</taxon>
        <taxon>Fusobacteriati</taxon>
        <taxon>Fusobacteriota</taxon>
        <taxon>Fusobacteriia</taxon>
        <taxon>Fusobacteriales</taxon>
        <taxon>Leptotrichiaceae</taxon>
        <taxon>Oceanivirga</taxon>
    </lineage>
</organism>
<keyword evidence="6 10" id="KW-0808">Transferase</keyword>
<keyword evidence="12" id="KW-1185">Reference proteome</keyword>
<dbReference type="GO" id="GO:0005975">
    <property type="term" value="P:carbohydrate metabolic process"/>
    <property type="evidence" value="ECO:0007669"/>
    <property type="project" value="InterPro"/>
</dbReference>
<protein>
    <recommendedName>
        <fullName evidence="4 10">4-alpha-glucanotransferase</fullName>
        <ecNumber evidence="3 10">2.4.1.25</ecNumber>
    </recommendedName>
    <alternativeName>
        <fullName evidence="8 10">Amylomaltase</fullName>
    </alternativeName>
    <alternativeName>
        <fullName evidence="9 10">Disproportionating enzyme</fullName>
    </alternativeName>
</protein>
<comment type="similarity">
    <text evidence="2 10">Belongs to the disproportionating enzyme family.</text>
</comment>
<dbReference type="Pfam" id="PF02446">
    <property type="entry name" value="Glyco_hydro_77"/>
    <property type="match status" value="1"/>
</dbReference>
<proteinExistence type="inferred from homology"/>
<dbReference type="AlphaFoldDB" id="A0A6I8M6J8"/>
<dbReference type="PANTHER" id="PTHR32438">
    <property type="entry name" value="4-ALPHA-GLUCANOTRANSFERASE DPE1, CHLOROPLASTIC/AMYLOPLASTIC"/>
    <property type="match status" value="1"/>
</dbReference>
<dbReference type="PANTHER" id="PTHR32438:SF5">
    <property type="entry name" value="4-ALPHA-GLUCANOTRANSFERASE DPE1, CHLOROPLASTIC_AMYLOPLASTIC"/>
    <property type="match status" value="1"/>
</dbReference>
<evidence type="ECO:0000256" key="8">
    <source>
        <dbReference type="ARBA" id="ARBA00031423"/>
    </source>
</evidence>
<sequence>MIKKAKQEDEFEKEAKSLFEKLKDKVDFSFKEEKSKKIDELLEKMNNKKERKAGILMHPTSLQGNNIVGTLGKHAYEFIDFLEKANQSLWQIYPLGPTGYNDSPYQCFSAFAGNPYLIDLEELVNEGIITNEDKDEVVSDNNLLVDYGKLYFVKNRILEKAYENHHILEEEFNEFKKENDYWLDDYSLFMALKKHFNGNSWINWDEDIKYREKAVIEKYKTLLAKDIEVQKFMQFLFFRQWIKVKAYANSKGIEIIGDIPIFVSSDSSDAWANTNLFVFESVAGVPPDYFSATGQLWGNPLYDWEEMKYDKYAWWKLRFKANLTLYDIIRLDHFRGFESYWAIPKDEETAINGKWKKGPAKEFFDEIFKEFPHINLIAEDLGTLTNEVVELKNELNLPGMNILQFAFSKDPKNVYLPHNYVKNSVVYTGTHDNDTTLGWYQKLSDEEKGEVRDYLDVNDDNICWHLIRLAHRSISDMCIIPMQDYIEYGSDARMNTPSVASGNWQWRIGENVLTDELANRISHITKIYGR</sequence>
<evidence type="ECO:0000256" key="1">
    <source>
        <dbReference type="ARBA" id="ARBA00000439"/>
    </source>
</evidence>
<dbReference type="InterPro" id="IPR003385">
    <property type="entry name" value="Glyco_hydro_77"/>
</dbReference>
<dbReference type="InterPro" id="IPR017853">
    <property type="entry name" value="GH"/>
</dbReference>
<dbReference type="SUPFAM" id="SSF51445">
    <property type="entry name" value="(Trans)glycosidases"/>
    <property type="match status" value="1"/>
</dbReference>
<evidence type="ECO:0000256" key="3">
    <source>
        <dbReference type="ARBA" id="ARBA00012560"/>
    </source>
</evidence>
<keyword evidence="5 10" id="KW-0328">Glycosyltransferase</keyword>
<evidence type="ECO:0000256" key="6">
    <source>
        <dbReference type="ARBA" id="ARBA00022679"/>
    </source>
</evidence>
<gene>
    <name evidence="11" type="ORF">OMES3154_00358</name>
</gene>
<dbReference type="EC" id="2.4.1.25" evidence="3 10"/>
<evidence type="ECO:0000256" key="5">
    <source>
        <dbReference type="ARBA" id="ARBA00022676"/>
    </source>
</evidence>
<dbReference type="NCBIfam" id="TIGR00217">
    <property type="entry name" value="malQ"/>
    <property type="match status" value="1"/>
</dbReference>
<dbReference type="Proteomes" id="UP000419017">
    <property type="component" value="Unassembled WGS sequence"/>
</dbReference>
<evidence type="ECO:0000313" key="11">
    <source>
        <dbReference type="EMBL" id="VWL85076.1"/>
    </source>
</evidence>
<dbReference type="RefSeq" id="WP_269432406.1">
    <property type="nucleotide sequence ID" value="NZ_CABWIB010000001.1"/>
</dbReference>
<keyword evidence="7 10" id="KW-0119">Carbohydrate metabolism</keyword>
<dbReference type="GO" id="GO:0004134">
    <property type="term" value="F:4-alpha-glucanotransferase activity"/>
    <property type="evidence" value="ECO:0007669"/>
    <property type="project" value="UniProtKB-EC"/>
</dbReference>
<reference evidence="11 12" key="1">
    <citation type="submission" date="2019-10" db="EMBL/GenBank/DDBJ databases">
        <authorList>
            <person name="Blom J."/>
        </authorList>
    </citation>
    <scope>NUCLEOTIDE SEQUENCE [LARGE SCALE GENOMIC DNA]</scope>
    <source>
        <strain evidence="11 12">ES3154-GLU</strain>
    </source>
</reference>
<evidence type="ECO:0000256" key="4">
    <source>
        <dbReference type="ARBA" id="ARBA00020295"/>
    </source>
</evidence>
<dbReference type="NCBIfam" id="NF011080">
    <property type="entry name" value="PRK14508.1-3"/>
    <property type="match status" value="1"/>
</dbReference>
<evidence type="ECO:0000256" key="10">
    <source>
        <dbReference type="RuleBase" id="RU361207"/>
    </source>
</evidence>